<dbReference type="GO" id="GO:0004057">
    <property type="term" value="F:arginyl-tRNA--protein transferase activity"/>
    <property type="evidence" value="ECO:0007669"/>
    <property type="project" value="InterPro"/>
</dbReference>
<name>A0A0S4XNX3_9BACT</name>
<evidence type="ECO:0000256" key="3">
    <source>
        <dbReference type="ARBA" id="ARBA00023315"/>
    </source>
</evidence>
<comment type="catalytic activity">
    <reaction evidence="4">
        <text>N-terminal L-glutamyl-[protein] + L-leucyl-tRNA(Leu) = N-terminal L-leucyl-L-glutamyl-[protein] + tRNA(Leu) + H(+)</text>
        <dbReference type="Rhea" id="RHEA:50412"/>
        <dbReference type="Rhea" id="RHEA-COMP:9613"/>
        <dbReference type="Rhea" id="RHEA-COMP:9622"/>
        <dbReference type="Rhea" id="RHEA-COMP:12664"/>
        <dbReference type="Rhea" id="RHEA-COMP:12668"/>
        <dbReference type="ChEBI" id="CHEBI:15378"/>
        <dbReference type="ChEBI" id="CHEBI:64721"/>
        <dbReference type="ChEBI" id="CHEBI:78442"/>
        <dbReference type="ChEBI" id="CHEBI:78494"/>
        <dbReference type="ChEBI" id="CHEBI:133041"/>
        <dbReference type="EC" id="2.3.2.29"/>
    </reaction>
</comment>
<organism evidence="7">
    <name type="scientific">Sulfurovum sp. enrichment culture clone C5</name>
    <dbReference type="NCBI Taxonomy" id="497650"/>
    <lineage>
        <taxon>Bacteria</taxon>
        <taxon>Pseudomonadati</taxon>
        <taxon>Campylobacterota</taxon>
        <taxon>Epsilonproteobacteria</taxon>
        <taxon>Campylobacterales</taxon>
        <taxon>Sulfurovaceae</taxon>
        <taxon>Sulfurovum</taxon>
        <taxon>environmental samples</taxon>
    </lineage>
</organism>
<comment type="similarity">
    <text evidence="4">Belongs to the R-transferase family. Bpt subfamily.</text>
</comment>
<sequence length="247" mass="29018">MNKNDLLNPPSTDFSMIDYECSYIPDKLVRMHYKYVTQPNQTFATAVIQRGWRRFGRYYFYPVCQGCNGCKSLRIDVENFIPTKSQKKSIKRNKETKVVIQAPTVTSHHLDLYNKYHFHKQEKDGWRHKKISGKEYFENFVDGASNFAREVLYFQDEKLIGVDLIDVLDDGISSIYCYYDPEHSHLSIGTFSLLYQVALAKSMALPWIYLGYWVDGCEAFRYKTNFQPQEILDGFPTIDQEPNWEGF</sequence>
<feature type="domain" description="N-end rule aminoacyl transferase C-terminal" evidence="6">
    <location>
        <begin position="109"/>
        <end position="233"/>
    </location>
</feature>
<evidence type="ECO:0000259" key="5">
    <source>
        <dbReference type="Pfam" id="PF04376"/>
    </source>
</evidence>
<gene>
    <name evidence="7" type="primary">ate</name>
    <name evidence="4" type="synonym">bpt</name>
    <name evidence="7" type="ORF">BN3087_570006</name>
</gene>
<dbReference type="PIRSF" id="PIRSF037208">
    <property type="entry name" value="ATE_pro_prd"/>
    <property type="match status" value="1"/>
</dbReference>
<dbReference type="InterPro" id="IPR007471">
    <property type="entry name" value="N-end_Aminoacyl_Trfase_N"/>
</dbReference>
<comment type="catalytic activity">
    <reaction evidence="4">
        <text>N-terminal L-aspartyl-[protein] + L-leucyl-tRNA(Leu) = N-terminal L-leucyl-L-aspartyl-[protein] + tRNA(Leu) + H(+)</text>
        <dbReference type="Rhea" id="RHEA:50420"/>
        <dbReference type="Rhea" id="RHEA-COMP:9613"/>
        <dbReference type="Rhea" id="RHEA-COMP:9622"/>
        <dbReference type="Rhea" id="RHEA-COMP:12669"/>
        <dbReference type="Rhea" id="RHEA-COMP:12674"/>
        <dbReference type="ChEBI" id="CHEBI:15378"/>
        <dbReference type="ChEBI" id="CHEBI:64720"/>
        <dbReference type="ChEBI" id="CHEBI:78442"/>
        <dbReference type="ChEBI" id="CHEBI:78494"/>
        <dbReference type="ChEBI" id="CHEBI:133042"/>
        <dbReference type="EC" id="2.3.2.29"/>
    </reaction>
</comment>
<keyword evidence="1 4" id="KW-0963">Cytoplasm</keyword>
<dbReference type="PANTHER" id="PTHR21367">
    <property type="entry name" value="ARGININE-TRNA-PROTEIN TRANSFERASE 1"/>
    <property type="match status" value="1"/>
</dbReference>
<dbReference type="GO" id="GO:0005737">
    <property type="term" value="C:cytoplasm"/>
    <property type="evidence" value="ECO:0007669"/>
    <property type="project" value="UniProtKB-SubCell"/>
</dbReference>
<accession>A0A0S4XNX3</accession>
<dbReference type="SUPFAM" id="SSF55729">
    <property type="entry name" value="Acyl-CoA N-acyltransferases (Nat)"/>
    <property type="match status" value="1"/>
</dbReference>
<dbReference type="PANTHER" id="PTHR21367:SF1">
    <property type="entry name" value="ARGINYL-TRNA--PROTEIN TRANSFERASE 1"/>
    <property type="match status" value="1"/>
</dbReference>
<evidence type="ECO:0000256" key="1">
    <source>
        <dbReference type="ARBA" id="ARBA00022490"/>
    </source>
</evidence>
<feature type="domain" description="N-end aminoacyl transferase N-terminal" evidence="5">
    <location>
        <begin position="19"/>
        <end position="88"/>
    </location>
</feature>
<protein>
    <recommendedName>
        <fullName evidence="4">Aspartate/glutamate leucyltransferase</fullName>
        <ecNumber evidence="4">2.3.2.29</ecNumber>
    </recommendedName>
</protein>
<dbReference type="Pfam" id="PF04377">
    <property type="entry name" value="ATE_C"/>
    <property type="match status" value="1"/>
</dbReference>
<dbReference type="Pfam" id="PF04376">
    <property type="entry name" value="ATE_N"/>
    <property type="match status" value="1"/>
</dbReference>
<dbReference type="GO" id="GO:0071596">
    <property type="term" value="P:ubiquitin-dependent protein catabolic process via the N-end rule pathway"/>
    <property type="evidence" value="ECO:0007669"/>
    <property type="project" value="InterPro"/>
</dbReference>
<keyword evidence="3 4" id="KW-0012">Acyltransferase</keyword>
<evidence type="ECO:0000256" key="4">
    <source>
        <dbReference type="HAMAP-Rule" id="MF_00689"/>
    </source>
</evidence>
<evidence type="ECO:0000259" key="6">
    <source>
        <dbReference type="Pfam" id="PF04377"/>
    </source>
</evidence>
<dbReference type="InterPro" id="IPR030700">
    <property type="entry name" value="N-end_Aminoacyl_Trfase"/>
</dbReference>
<evidence type="ECO:0000313" key="7">
    <source>
        <dbReference type="EMBL" id="CUV66034.1"/>
    </source>
</evidence>
<dbReference type="GO" id="GO:0008914">
    <property type="term" value="F:leucyl-tRNA--protein transferase activity"/>
    <property type="evidence" value="ECO:0007669"/>
    <property type="project" value="UniProtKB-UniRule"/>
</dbReference>
<dbReference type="AlphaFoldDB" id="A0A0S4XNX3"/>
<comment type="subcellular location">
    <subcellularLocation>
        <location evidence="4">Cytoplasm</location>
    </subcellularLocation>
</comment>
<evidence type="ECO:0000256" key="2">
    <source>
        <dbReference type="ARBA" id="ARBA00022679"/>
    </source>
</evidence>
<dbReference type="HAMAP" id="MF_00689">
    <property type="entry name" value="Bpt"/>
    <property type="match status" value="1"/>
</dbReference>
<reference evidence="7" key="1">
    <citation type="submission" date="2015-11" db="EMBL/GenBank/DDBJ databases">
        <authorList>
            <person name="Zhang Y."/>
            <person name="Guo Z."/>
        </authorList>
    </citation>
    <scope>NUCLEOTIDE SEQUENCE</scope>
    <source>
        <strain evidence="7">BN30871</strain>
    </source>
</reference>
<dbReference type="InterPro" id="IPR016181">
    <property type="entry name" value="Acyl_CoA_acyltransferase"/>
</dbReference>
<dbReference type="NCBIfam" id="NF002346">
    <property type="entry name" value="PRK01305.2-3"/>
    <property type="match status" value="1"/>
</dbReference>
<proteinExistence type="inferred from homology"/>
<comment type="function">
    <text evidence="4">Functions in the N-end rule pathway of protein degradation where it conjugates Leu from its aminoacyl-tRNA to the N-termini of proteins containing an N-terminal aspartate or glutamate.</text>
</comment>
<dbReference type="EMBL" id="FAXN01000059">
    <property type="protein sequence ID" value="CUV66034.1"/>
    <property type="molecule type" value="Genomic_DNA"/>
</dbReference>
<dbReference type="InterPro" id="IPR007472">
    <property type="entry name" value="N-end_Aminoacyl_Trfase_C"/>
</dbReference>
<dbReference type="NCBIfam" id="NF002344">
    <property type="entry name" value="PRK01305.2-1"/>
    <property type="match status" value="1"/>
</dbReference>
<dbReference type="EC" id="2.3.2.29" evidence="4"/>
<keyword evidence="2 4" id="KW-0808">Transferase</keyword>
<dbReference type="InterPro" id="IPR017138">
    <property type="entry name" value="Asp_Glu_LeuTrfase"/>
</dbReference>